<gene>
    <name evidence="1" type="ORF">K488DRAFT_78165</name>
</gene>
<evidence type="ECO:0000313" key="1">
    <source>
        <dbReference type="EMBL" id="KAI0032912.1"/>
    </source>
</evidence>
<dbReference type="Proteomes" id="UP000814128">
    <property type="component" value="Unassembled WGS sequence"/>
</dbReference>
<proteinExistence type="predicted"/>
<accession>A0ACB8QMM8</accession>
<organism evidence="1 2">
    <name type="scientific">Vararia minispora EC-137</name>
    <dbReference type="NCBI Taxonomy" id="1314806"/>
    <lineage>
        <taxon>Eukaryota</taxon>
        <taxon>Fungi</taxon>
        <taxon>Dikarya</taxon>
        <taxon>Basidiomycota</taxon>
        <taxon>Agaricomycotina</taxon>
        <taxon>Agaricomycetes</taxon>
        <taxon>Russulales</taxon>
        <taxon>Lachnocladiaceae</taxon>
        <taxon>Vararia</taxon>
    </lineage>
</organism>
<protein>
    <submittedName>
        <fullName evidence="1">PLC-like phosphodiesterase</fullName>
    </submittedName>
</protein>
<evidence type="ECO:0000313" key="2">
    <source>
        <dbReference type="Proteomes" id="UP000814128"/>
    </source>
</evidence>
<reference evidence="1" key="1">
    <citation type="submission" date="2021-02" db="EMBL/GenBank/DDBJ databases">
        <authorList>
            <consortium name="DOE Joint Genome Institute"/>
            <person name="Ahrendt S."/>
            <person name="Looney B.P."/>
            <person name="Miyauchi S."/>
            <person name="Morin E."/>
            <person name="Drula E."/>
            <person name="Courty P.E."/>
            <person name="Chicoki N."/>
            <person name="Fauchery L."/>
            <person name="Kohler A."/>
            <person name="Kuo A."/>
            <person name="Labutti K."/>
            <person name="Pangilinan J."/>
            <person name="Lipzen A."/>
            <person name="Riley R."/>
            <person name="Andreopoulos W."/>
            <person name="He G."/>
            <person name="Johnson J."/>
            <person name="Barry K.W."/>
            <person name="Grigoriev I.V."/>
            <person name="Nagy L."/>
            <person name="Hibbett D."/>
            <person name="Henrissat B."/>
            <person name="Matheny P.B."/>
            <person name="Labbe J."/>
            <person name="Martin F."/>
        </authorList>
    </citation>
    <scope>NUCLEOTIDE SEQUENCE</scope>
    <source>
        <strain evidence="1">EC-137</strain>
    </source>
</reference>
<name>A0ACB8QMM8_9AGAM</name>
<reference evidence="1" key="2">
    <citation type="journal article" date="2022" name="New Phytol.">
        <title>Evolutionary transition to the ectomycorrhizal habit in the genomes of a hyperdiverse lineage of mushroom-forming fungi.</title>
        <authorList>
            <person name="Looney B."/>
            <person name="Miyauchi S."/>
            <person name="Morin E."/>
            <person name="Drula E."/>
            <person name="Courty P.E."/>
            <person name="Kohler A."/>
            <person name="Kuo A."/>
            <person name="LaButti K."/>
            <person name="Pangilinan J."/>
            <person name="Lipzen A."/>
            <person name="Riley R."/>
            <person name="Andreopoulos W."/>
            <person name="He G."/>
            <person name="Johnson J."/>
            <person name="Nolan M."/>
            <person name="Tritt A."/>
            <person name="Barry K.W."/>
            <person name="Grigoriev I.V."/>
            <person name="Nagy L.G."/>
            <person name="Hibbett D."/>
            <person name="Henrissat B."/>
            <person name="Matheny P.B."/>
            <person name="Labbe J."/>
            <person name="Martin F.M."/>
        </authorList>
    </citation>
    <scope>NUCLEOTIDE SEQUENCE</scope>
    <source>
        <strain evidence="1">EC-137</strain>
    </source>
</reference>
<keyword evidence="2" id="KW-1185">Reference proteome</keyword>
<sequence>MLGTSIFALLASLPFTVYGAWIPQRRATVCNGQAALCSRSYGNVTVAGSHDSYAISGDPFALARNQEISITSQLNLGVRMLQAQAHLRNNVIHFCHTSERSFLLFDGGPVVDYLTEVKTWLDANPNEVVTFLFTNPEGLSISSVWAPAFASSGIDQLAYVPPHVPMKRTEWPTLGSMIDSGKRVVVFLDSGADGSVDYILPEFEMIWEPPFDSTDSTFPCSVDRTAGPLATGDHMYLLNHFLDVNLLGTGILISDPAAAPTTNGVNSILANTAGCQPLGGGLNPTFVLMDFVNLGNGIGAVNKLNGF</sequence>
<dbReference type="EMBL" id="MU273532">
    <property type="protein sequence ID" value="KAI0032912.1"/>
    <property type="molecule type" value="Genomic_DNA"/>
</dbReference>
<comment type="caution">
    <text evidence="1">The sequence shown here is derived from an EMBL/GenBank/DDBJ whole genome shotgun (WGS) entry which is preliminary data.</text>
</comment>